<gene>
    <name evidence="1" type="ORF">SDC9_68105</name>
</gene>
<name>A0A644XZJ9_9ZZZZ</name>
<protein>
    <submittedName>
        <fullName evidence="1">Uncharacterized protein</fullName>
    </submittedName>
</protein>
<proteinExistence type="predicted"/>
<organism evidence="1">
    <name type="scientific">bioreactor metagenome</name>
    <dbReference type="NCBI Taxonomy" id="1076179"/>
    <lineage>
        <taxon>unclassified sequences</taxon>
        <taxon>metagenomes</taxon>
        <taxon>ecological metagenomes</taxon>
    </lineage>
</organism>
<sequence length="77" mass="8392">MGKGAVRVPVFGMRLRTQHAHQHDSHLGPSGFTVKVVTFIRTGEHSDCGEVVGKPLIVGGAYRRSKRKNQNGGNHQC</sequence>
<reference evidence="1" key="1">
    <citation type="submission" date="2019-08" db="EMBL/GenBank/DDBJ databases">
        <authorList>
            <person name="Kucharzyk K."/>
            <person name="Murdoch R.W."/>
            <person name="Higgins S."/>
            <person name="Loffler F."/>
        </authorList>
    </citation>
    <scope>NUCLEOTIDE SEQUENCE</scope>
</reference>
<dbReference type="AlphaFoldDB" id="A0A644XZJ9"/>
<dbReference type="EMBL" id="VSSQ01003638">
    <property type="protein sequence ID" value="MPM21660.1"/>
    <property type="molecule type" value="Genomic_DNA"/>
</dbReference>
<comment type="caution">
    <text evidence="1">The sequence shown here is derived from an EMBL/GenBank/DDBJ whole genome shotgun (WGS) entry which is preliminary data.</text>
</comment>
<accession>A0A644XZJ9</accession>
<evidence type="ECO:0000313" key="1">
    <source>
        <dbReference type="EMBL" id="MPM21660.1"/>
    </source>
</evidence>